<keyword evidence="3" id="KW-1185">Reference proteome</keyword>
<dbReference type="Proteomes" id="UP000273307">
    <property type="component" value="Unassembled WGS sequence"/>
</dbReference>
<dbReference type="EMBL" id="UPHP01000068">
    <property type="protein sequence ID" value="VBA39367.1"/>
    <property type="molecule type" value="Genomic_DNA"/>
</dbReference>
<feature type="compositionally biased region" description="Basic residues" evidence="1">
    <location>
        <begin position="19"/>
        <end position="28"/>
    </location>
</feature>
<organism evidence="2 3">
    <name type="scientific">Mycobacterium attenuatum</name>
    <dbReference type="NCBI Taxonomy" id="2341086"/>
    <lineage>
        <taxon>Bacteria</taxon>
        <taxon>Bacillati</taxon>
        <taxon>Actinomycetota</taxon>
        <taxon>Actinomycetes</taxon>
        <taxon>Mycobacteriales</taxon>
        <taxon>Mycobacteriaceae</taxon>
        <taxon>Mycobacterium</taxon>
    </lineage>
</organism>
<gene>
    <name evidence="2" type="ORF">LAUMK136_02954</name>
</gene>
<dbReference type="OrthoDB" id="9990943at2"/>
<accession>A0A498Q247</accession>
<feature type="region of interest" description="Disordered" evidence="1">
    <location>
        <begin position="81"/>
        <end position="142"/>
    </location>
</feature>
<feature type="region of interest" description="Disordered" evidence="1">
    <location>
        <begin position="1"/>
        <end position="28"/>
    </location>
</feature>
<sequence>MIEQPDESMSKSEAGGARLTKRRRRRRRQAATAALGVLTLTSGVAVALDAITPISPSSSPISAGRLTISLAARDGFKLDSCTSATNEPTDSRTTNSTQSDTTAAPTDDFSGADRVAEAAHIDNGGTGLPTVPEYRPTIDRAPDYYDYDDSSDDETGFVTPVEILSAPADNFHQVPATELREDLAMDNRINGDRTPDNQAFEARFNELPIYRPLNNLPLNPNSYIHIAERGGYVHVDDLTQLMRDAQDAETVSQPVAGRNPNNDLIVNGFKVDPVFADYLRTMQLEDPVELLTQFSNRTLPIPESHEFIYWSGGEDEGP</sequence>
<reference evidence="2 3" key="1">
    <citation type="submission" date="2018-09" db="EMBL/GenBank/DDBJ databases">
        <authorList>
            <person name="Tagini F."/>
        </authorList>
    </citation>
    <scope>NUCLEOTIDE SEQUENCE [LARGE SCALE GENOMIC DNA]</scope>
    <source>
        <strain evidence="2 3">MK136</strain>
    </source>
</reference>
<dbReference type="RefSeq" id="WP_122525601.1">
    <property type="nucleotide sequence ID" value="NZ_UPHP01000068.1"/>
</dbReference>
<evidence type="ECO:0000313" key="3">
    <source>
        <dbReference type="Proteomes" id="UP000273307"/>
    </source>
</evidence>
<name>A0A498Q247_9MYCO</name>
<evidence type="ECO:0000256" key="1">
    <source>
        <dbReference type="SAM" id="MobiDB-lite"/>
    </source>
</evidence>
<proteinExistence type="predicted"/>
<evidence type="ECO:0000313" key="2">
    <source>
        <dbReference type="EMBL" id="VBA39367.1"/>
    </source>
</evidence>
<feature type="compositionally biased region" description="Polar residues" evidence="1">
    <location>
        <begin position="81"/>
        <end position="104"/>
    </location>
</feature>
<protein>
    <submittedName>
        <fullName evidence="2">Uncharacterized protein</fullName>
    </submittedName>
</protein>
<dbReference type="AlphaFoldDB" id="A0A498Q247"/>